<comment type="subunit">
    <text evidence="7">Part of the 30S ribosomal subunit. Contacts protein S5. The interaction surface between S4 and S5 is involved in control of translational fidelity.</text>
</comment>
<dbReference type="Gene3D" id="1.10.1050.10">
    <property type="entry name" value="Ribosomal Protein S4 Delta 41, Chain A, domain 1"/>
    <property type="match status" value="1"/>
</dbReference>
<keyword evidence="5 7" id="KW-0687">Ribonucleoprotein</keyword>
<comment type="function">
    <text evidence="7">With S5 and S12 plays an important role in translational accuracy.</text>
</comment>
<evidence type="ECO:0000313" key="10">
    <source>
        <dbReference type="EMBL" id="PIP29834.1"/>
    </source>
</evidence>
<evidence type="ECO:0000256" key="4">
    <source>
        <dbReference type="ARBA" id="ARBA00022980"/>
    </source>
</evidence>
<dbReference type="InterPro" id="IPR022801">
    <property type="entry name" value="Ribosomal_uS4"/>
</dbReference>
<dbReference type="GO" id="GO:0042274">
    <property type="term" value="P:ribosomal small subunit biogenesis"/>
    <property type="evidence" value="ECO:0007669"/>
    <property type="project" value="TreeGrafter"/>
</dbReference>
<keyword evidence="2 7" id="KW-0699">rRNA-binding</keyword>
<keyword evidence="4 7" id="KW-0689">Ribosomal protein</keyword>
<comment type="function">
    <text evidence="7">One of the primary rRNA binding proteins, it binds directly to 16S rRNA where it nucleates assembly of the body of the 30S subunit.</text>
</comment>
<dbReference type="GO" id="GO:0015935">
    <property type="term" value="C:small ribosomal subunit"/>
    <property type="evidence" value="ECO:0007669"/>
    <property type="project" value="InterPro"/>
</dbReference>
<dbReference type="GO" id="GO:0003735">
    <property type="term" value="F:structural constituent of ribosome"/>
    <property type="evidence" value="ECO:0007669"/>
    <property type="project" value="InterPro"/>
</dbReference>
<accession>A0A2G9Z9L6</accession>
<dbReference type="InterPro" id="IPR002942">
    <property type="entry name" value="S4_RNA-bd"/>
</dbReference>
<dbReference type="Pfam" id="PF01479">
    <property type="entry name" value="S4"/>
    <property type="match status" value="1"/>
</dbReference>
<feature type="domain" description="Small ribosomal subunit protein uS4 N-terminal" evidence="9">
    <location>
        <begin position="3"/>
        <end position="92"/>
    </location>
</feature>
<gene>
    <name evidence="7" type="primary">rpsD</name>
    <name evidence="10" type="ORF">COX26_02090</name>
</gene>
<comment type="similarity">
    <text evidence="1 7">Belongs to the universal ribosomal protein uS4 family.</text>
</comment>
<dbReference type="InterPro" id="IPR036986">
    <property type="entry name" value="S4_RNA-bd_sf"/>
</dbReference>
<evidence type="ECO:0000256" key="1">
    <source>
        <dbReference type="ARBA" id="ARBA00007465"/>
    </source>
</evidence>
<dbReference type="CDD" id="cd00165">
    <property type="entry name" value="S4"/>
    <property type="match status" value="1"/>
</dbReference>
<keyword evidence="3 7" id="KW-0694">RNA-binding</keyword>
<name>A0A2G9Z9L6_9BACT</name>
<evidence type="ECO:0000313" key="11">
    <source>
        <dbReference type="Proteomes" id="UP000228812"/>
    </source>
</evidence>
<evidence type="ECO:0000256" key="5">
    <source>
        <dbReference type="ARBA" id="ARBA00023274"/>
    </source>
</evidence>
<dbReference type="InterPro" id="IPR001912">
    <property type="entry name" value="Ribosomal_uS4_N"/>
</dbReference>
<dbReference type="PROSITE" id="PS50889">
    <property type="entry name" value="S4"/>
    <property type="match status" value="1"/>
</dbReference>
<evidence type="ECO:0000259" key="9">
    <source>
        <dbReference type="SMART" id="SM01390"/>
    </source>
</evidence>
<dbReference type="PANTHER" id="PTHR11831:SF4">
    <property type="entry name" value="SMALL RIBOSOMAL SUBUNIT PROTEIN US4M"/>
    <property type="match status" value="1"/>
</dbReference>
<dbReference type="PANTHER" id="PTHR11831">
    <property type="entry name" value="30S 40S RIBOSOMAL PROTEIN"/>
    <property type="match status" value="1"/>
</dbReference>
<comment type="caution">
    <text evidence="10">The sequence shown here is derived from an EMBL/GenBank/DDBJ whole genome shotgun (WGS) entry which is preliminary data.</text>
</comment>
<dbReference type="Proteomes" id="UP000228812">
    <property type="component" value="Unassembled WGS sequence"/>
</dbReference>
<dbReference type="SMART" id="SM00363">
    <property type="entry name" value="S4"/>
    <property type="match status" value="1"/>
</dbReference>
<dbReference type="SMART" id="SM01390">
    <property type="entry name" value="Ribosomal_S4"/>
    <property type="match status" value="1"/>
</dbReference>
<feature type="domain" description="RNA-binding S4" evidence="8">
    <location>
        <begin position="89"/>
        <end position="150"/>
    </location>
</feature>
<dbReference type="Pfam" id="PF00163">
    <property type="entry name" value="Ribosomal_S4"/>
    <property type="match status" value="1"/>
</dbReference>
<evidence type="ECO:0000256" key="7">
    <source>
        <dbReference type="HAMAP-Rule" id="MF_01306"/>
    </source>
</evidence>
<dbReference type="Gene3D" id="3.10.290.10">
    <property type="entry name" value="RNA-binding S4 domain"/>
    <property type="match status" value="1"/>
</dbReference>
<dbReference type="FunFam" id="3.10.290.10:FF:000001">
    <property type="entry name" value="30S ribosomal protein S4"/>
    <property type="match status" value="1"/>
</dbReference>
<evidence type="ECO:0000259" key="8">
    <source>
        <dbReference type="SMART" id="SM00363"/>
    </source>
</evidence>
<dbReference type="GO" id="GO:0006412">
    <property type="term" value="P:translation"/>
    <property type="evidence" value="ECO:0007669"/>
    <property type="project" value="UniProtKB-UniRule"/>
</dbReference>
<reference evidence="10 11" key="1">
    <citation type="submission" date="2017-09" db="EMBL/GenBank/DDBJ databases">
        <title>Depth-based differentiation of microbial function through sediment-hosted aquifers and enrichment of novel symbionts in the deep terrestrial subsurface.</title>
        <authorList>
            <person name="Probst A.J."/>
            <person name="Ladd B."/>
            <person name="Jarett J.K."/>
            <person name="Geller-Mcgrath D.E."/>
            <person name="Sieber C.M."/>
            <person name="Emerson J.B."/>
            <person name="Anantharaman K."/>
            <person name="Thomas B.C."/>
            <person name="Malmstrom R."/>
            <person name="Stieglmeier M."/>
            <person name="Klingl A."/>
            <person name="Woyke T."/>
            <person name="Ryan C.M."/>
            <person name="Banfield J.F."/>
        </authorList>
    </citation>
    <scope>NUCLEOTIDE SEQUENCE [LARGE SCALE GENOMIC DNA]</scope>
    <source>
        <strain evidence="10">CG23_combo_of_CG06-09_8_20_14_all_54_14</strain>
    </source>
</reference>
<organism evidence="10 11">
    <name type="scientific">Candidatus Jorgensenbacteria bacterium CG23_combo_of_CG06-09_8_20_14_all_54_14</name>
    <dbReference type="NCBI Taxonomy" id="1974595"/>
    <lineage>
        <taxon>Bacteria</taxon>
        <taxon>Candidatus Joergenseniibacteriota</taxon>
    </lineage>
</organism>
<dbReference type="EMBL" id="PCRZ01000034">
    <property type="protein sequence ID" value="PIP29834.1"/>
    <property type="molecule type" value="Genomic_DNA"/>
</dbReference>
<dbReference type="InterPro" id="IPR005709">
    <property type="entry name" value="Ribosomal_uS4_bac-type"/>
</dbReference>
<dbReference type="NCBIfam" id="NF003717">
    <property type="entry name" value="PRK05327.1"/>
    <property type="match status" value="1"/>
</dbReference>
<protein>
    <recommendedName>
        <fullName evidence="6 7">Small ribosomal subunit protein uS4</fullName>
    </recommendedName>
</protein>
<proteinExistence type="inferred from homology"/>
<evidence type="ECO:0000256" key="3">
    <source>
        <dbReference type="ARBA" id="ARBA00022884"/>
    </source>
</evidence>
<sequence length="199" mass="22885">MQHIKEKKERALGVKLFLKADRCNSPKCVMVRRPQRPGQHGGARRHTVSEYGKQLQEKQKIKIYFGLNDRQMRRLFLGSKNRVKEILLQRLDSVVFLLGLTKSSRVARQLISHGHILVNGRKVTIPSYRVTMGDTIAVRPQSRTLKVFEEFKEQQKQYTPPSWLAAEEGKLEGKCVASSAEGDTPFPFDFELVAQFYAR</sequence>
<evidence type="ECO:0000256" key="2">
    <source>
        <dbReference type="ARBA" id="ARBA00022730"/>
    </source>
</evidence>
<evidence type="ECO:0000256" key="6">
    <source>
        <dbReference type="ARBA" id="ARBA00035254"/>
    </source>
</evidence>
<dbReference type="SUPFAM" id="SSF55174">
    <property type="entry name" value="Alpha-L RNA-binding motif"/>
    <property type="match status" value="1"/>
</dbReference>
<dbReference type="GO" id="GO:0019843">
    <property type="term" value="F:rRNA binding"/>
    <property type="evidence" value="ECO:0007669"/>
    <property type="project" value="UniProtKB-UniRule"/>
</dbReference>
<dbReference type="AlphaFoldDB" id="A0A2G9Z9L6"/>
<dbReference type="HAMAP" id="MF_01306_B">
    <property type="entry name" value="Ribosomal_uS4_B"/>
    <property type="match status" value="1"/>
</dbReference>